<dbReference type="PANTHER" id="PTHR40624">
    <property type="entry name" value="BIOSYNTHESIS MONOOXYGENASE, PUTATIVE (AFU_ORTHOLOGUE AFUA_1G12025)-RELATED"/>
    <property type="match status" value="1"/>
</dbReference>
<dbReference type="PROSITE" id="PS51725">
    <property type="entry name" value="ABM"/>
    <property type="match status" value="1"/>
</dbReference>
<dbReference type="PANTHER" id="PTHR40624:SF1">
    <property type="entry name" value="BIOSYNTHESIS MONOOXYGENASE, PUTATIVE (AFU_ORTHOLOGUE AFUA_1G12025)-RELATED"/>
    <property type="match status" value="1"/>
</dbReference>
<dbReference type="SUPFAM" id="SSF54909">
    <property type="entry name" value="Dimeric alpha+beta barrel"/>
    <property type="match status" value="1"/>
</dbReference>
<name>A0AAF1BGL4_9TREE</name>
<dbReference type="AlphaFoldDB" id="A0AAF1BGL4"/>
<keyword evidence="3" id="KW-1185">Reference proteome</keyword>
<dbReference type="GeneID" id="87806688"/>
<protein>
    <recommendedName>
        <fullName evidence="1">ABM domain-containing protein</fullName>
    </recommendedName>
</protein>
<dbReference type="RefSeq" id="XP_062625963.1">
    <property type="nucleotide sequence ID" value="XM_062769979.1"/>
</dbReference>
<dbReference type="Proteomes" id="UP000827549">
    <property type="component" value="Chromosome 2"/>
</dbReference>
<organism evidence="2 3">
    <name type="scientific">Vanrija pseudolonga</name>
    <dbReference type="NCBI Taxonomy" id="143232"/>
    <lineage>
        <taxon>Eukaryota</taxon>
        <taxon>Fungi</taxon>
        <taxon>Dikarya</taxon>
        <taxon>Basidiomycota</taxon>
        <taxon>Agaricomycotina</taxon>
        <taxon>Tremellomycetes</taxon>
        <taxon>Trichosporonales</taxon>
        <taxon>Trichosporonaceae</taxon>
        <taxon>Vanrija</taxon>
    </lineage>
</organism>
<evidence type="ECO:0000259" key="1">
    <source>
        <dbReference type="PROSITE" id="PS51725"/>
    </source>
</evidence>
<accession>A0AAF1BGL4</accession>
<proteinExistence type="predicted"/>
<dbReference type="Gene3D" id="3.30.70.100">
    <property type="match status" value="1"/>
</dbReference>
<sequence length="118" mass="12820">MVWVTAAARQPPSPTHTMVFALVASFRAVDAAAAERIVDLLGKVRNFALSADEPGTLVYNPARKAADSLDFVVYEEYVDQAALGAHVTSTQFKTLEGEADKLFVGGKEGLKIEYVNRF</sequence>
<dbReference type="InterPro" id="IPR011008">
    <property type="entry name" value="Dimeric_a/b-barrel"/>
</dbReference>
<dbReference type="Pfam" id="PF03992">
    <property type="entry name" value="ABM"/>
    <property type="match status" value="1"/>
</dbReference>
<evidence type="ECO:0000313" key="2">
    <source>
        <dbReference type="EMBL" id="WOO79931.1"/>
    </source>
</evidence>
<dbReference type="InterPro" id="IPR007138">
    <property type="entry name" value="ABM_dom"/>
</dbReference>
<reference evidence="2" key="1">
    <citation type="submission" date="2023-10" db="EMBL/GenBank/DDBJ databases">
        <authorList>
            <person name="Noh H."/>
        </authorList>
    </citation>
    <scope>NUCLEOTIDE SEQUENCE</scope>
    <source>
        <strain evidence="2">DUCC4014</strain>
    </source>
</reference>
<feature type="domain" description="ABM" evidence="1">
    <location>
        <begin position="20"/>
        <end position="114"/>
    </location>
</feature>
<dbReference type="EMBL" id="CP086715">
    <property type="protein sequence ID" value="WOO79931.1"/>
    <property type="molecule type" value="Genomic_DNA"/>
</dbReference>
<evidence type="ECO:0000313" key="3">
    <source>
        <dbReference type="Proteomes" id="UP000827549"/>
    </source>
</evidence>
<gene>
    <name evidence="2" type="ORF">LOC62_02G003445</name>
</gene>